<dbReference type="AlphaFoldDB" id="A0A812YKV0"/>
<feature type="non-terminal residue" evidence="3">
    <location>
        <position position="1"/>
    </location>
</feature>
<evidence type="ECO:0000256" key="1">
    <source>
        <dbReference type="ARBA" id="ARBA00022603"/>
    </source>
</evidence>
<dbReference type="GO" id="GO:0032259">
    <property type="term" value="P:methylation"/>
    <property type="evidence" value="ECO:0007669"/>
    <property type="project" value="UniProtKB-KW"/>
</dbReference>
<dbReference type="GO" id="GO:0008168">
    <property type="term" value="F:methyltransferase activity"/>
    <property type="evidence" value="ECO:0007669"/>
    <property type="project" value="UniProtKB-KW"/>
</dbReference>
<accession>A0A812YKV0</accession>
<dbReference type="Pfam" id="PF04072">
    <property type="entry name" value="LCM"/>
    <property type="match status" value="1"/>
</dbReference>
<dbReference type="InterPro" id="IPR007213">
    <property type="entry name" value="Ppm1/Ppm2/Tcmp"/>
</dbReference>
<keyword evidence="2" id="KW-0808">Transferase</keyword>
<protein>
    <submittedName>
        <fullName evidence="3">Uncharacterized protein</fullName>
    </submittedName>
</protein>
<dbReference type="SUPFAM" id="SSF53335">
    <property type="entry name" value="S-adenosyl-L-methionine-dependent methyltransferases"/>
    <property type="match status" value="1"/>
</dbReference>
<name>A0A812YKV0_SYMPI</name>
<proteinExistence type="predicted"/>
<dbReference type="Gene3D" id="3.40.50.150">
    <property type="entry name" value="Vaccinia Virus protein VP39"/>
    <property type="match status" value="1"/>
</dbReference>
<evidence type="ECO:0000313" key="3">
    <source>
        <dbReference type="EMBL" id="CAE7783445.1"/>
    </source>
</evidence>
<organism evidence="3 4">
    <name type="scientific">Symbiodinium pilosum</name>
    <name type="common">Dinoflagellate</name>
    <dbReference type="NCBI Taxonomy" id="2952"/>
    <lineage>
        <taxon>Eukaryota</taxon>
        <taxon>Sar</taxon>
        <taxon>Alveolata</taxon>
        <taxon>Dinophyceae</taxon>
        <taxon>Suessiales</taxon>
        <taxon>Symbiodiniaceae</taxon>
        <taxon>Symbiodinium</taxon>
    </lineage>
</organism>
<keyword evidence="1" id="KW-0489">Methyltransferase</keyword>
<gene>
    <name evidence="3" type="ORF">SPIL2461_LOCUS23320</name>
</gene>
<feature type="non-terminal residue" evidence="3">
    <location>
        <position position="165"/>
    </location>
</feature>
<evidence type="ECO:0000313" key="4">
    <source>
        <dbReference type="Proteomes" id="UP000649617"/>
    </source>
</evidence>
<evidence type="ECO:0000256" key="2">
    <source>
        <dbReference type="ARBA" id="ARBA00022679"/>
    </source>
</evidence>
<dbReference type="EMBL" id="CAJNIZ010048159">
    <property type="protein sequence ID" value="CAE7783445.1"/>
    <property type="molecule type" value="Genomic_DNA"/>
</dbReference>
<reference evidence="3" key="1">
    <citation type="submission" date="2021-02" db="EMBL/GenBank/DDBJ databases">
        <authorList>
            <person name="Dougan E. K."/>
            <person name="Rhodes N."/>
            <person name="Thang M."/>
            <person name="Chan C."/>
        </authorList>
    </citation>
    <scope>NUCLEOTIDE SEQUENCE</scope>
</reference>
<sequence>DVRAFRLQLPPQLKVIEVDDPRVHEAKAVLLEGLGARPRAALRRLAAADADPRKPCLFIISIPPADAVEAIPLLSEFASEGSTVVAQVLRAGLPEGTSGVDAEVAALKSVFEAAGWQRPDRVGQAALRRLYPGSAPADDVAALVVAERGMPLMPGRPSVSGAQRK</sequence>
<dbReference type="Proteomes" id="UP000649617">
    <property type="component" value="Unassembled WGS sequence"/>
</dbReference>
<keyword evidence="4" id="KW-1185">Reference proteome</keyword>
<comment type="caution">
    <text evidence="3">The sequence shown here is derived from an EMBL/GenBank/DDBJ whole genome shotgun (WGS) entry which is preliminary data.</text>
</comment>
<dbReference type="InterPro" id="IPR029063">
    <property type="entry name" value="SAM-dependent_MTases_sf"/>
</dbReference>
<dbReference type="OrthoDB" id="434488at2759"/>